<evidence type="ECO:0008006" key="2">
    <source>
        <dbReference type="Google" id="ProtNLM"/>
    </source>
</evidence>
<accession>A0A5E8CL11</accession>
<dbReference type="Gene3D" id="3.30.40.10">
    <property type="entry name" value="Zinc/RING finger domain, C3HC4 (zinc finger)"/>
    <property type="match status" value="1"/>
</dbReference>
<dbReference type="SUPFAM" id="SSF57850">
    <property type="entry name" value="RING/U-box"/>
    <property type="match status" value="1"/>
</dbReference>
<reference evidence="1" key="1">
    <citation type="submission" date="2019-09" db="EMBL/GenBank/DDBJ databases">
        <authorList>
            <person name="Needham M D."/>
        </authorList>
    </citation>
    <scope>NUCLEOTIDE SEQUENCE</scope>
</reference>
<protein>
    <recommendedName>
        <fullName evidence="2">RING-type domain-containing protein</fullName>
    </recommendedName>
</protein>
<organism evidence="1">
    <name type="scientific">seawater metagenome</name>
    <dbReference type="NCBI Taxonomy" id="1561972"/>
    <lineage>
        <taxon>unclassified sequences</taxon>
        <taxon>metagenomes</taxon>
        <taxon>ecological metagenomes</taxon>
    </lineage>
</organism>
<sequence>MNNECPICLTKKSDTVLCNNNHMACYTCKLIICQLDNSTCSICRAPLVERISILELKKPWNYNTHKLQHRFNENAAWEEYTSEDNKNIIANMNLSYLLEKNGGSYDINDTFKIFWGDDVNETIIGRSLIDIDADQILYSRQKNELKTWMEKEKNIMVQRNKYHTGMRLVKIVESR</sequence>
<dbReference type="EMBL" id="CABVLZ010000004">
    <property type="protein sequence ID" value="VVU95494.1"/>
    <property type="molecule type" value="Genomic_DNA"/>
</dbReference>
<dbReference type="AlphaFoldDB" id="A0A5E8CL11"/>
<proteinExistence type="predicted"/>
<name>A0A5E8CL11_9ZZZZ</name>
<evidence type="ECO:0000313" key="1">
    <source>
        <dbReference type="EMBL" id="VVU95494.1"/>
    </source>
</evidence>
<dbReference type="Pfam" id="PF13920">
    <property type="entry name" value="zf-C3HC4_3"/>
    <property type="match status" value="1"/>
</dbReference>
<gene>
    <name evidence="1" type="ORF">CPAV1605_1245</name>
</gene>
<dbReference type="InterPro" id="IPR013083">
    <property type="entry name" value="Znf_RING/FYVE/PHD"/>
</dbReference>